<protein>
    <recommendedName>
        <fullName evidence="2">histidine kinase</fullName>
        <ecNumber evidence="2">2.7.13.3</ecNumber>
    </recommendedName>
</protein>
<gene>
    <name evidence="8" type="ORF">VT73_10705</name>
</gene>
<feature type="region of interest" description="Disordered" evidence="6">
    <location>
        <begin position="98"/>
        <end position="147"/>
    </location>
</feature>
<dbReference type="SUPFAM" id="SSF55874">
    <property type="entry name" value="ATPase domain of HSP90 chaperone/DNA topoisomerase II/histidine kinase"/>
    <property type="match status" value="1"/>
</dbReference>
<comment type="caution">
    <text evidence="8">The sequence shown here is derived from an EMBL/GenBank/DDBJ whole genome shotgun (WGS) entry which is preliminary data.</text>
</comment>
<name>A0A0U1PQQ1_9MICO</name>
<dbReference type="GO" id="GO:0004673">
    <property type="term" value="F:protein histidine kinase activity"/>
    <property type="evidence" value="ECO:0007669"/>
    <property type="project" value="UniProtKB-EC"/>
</dbReference>
<dbReference type="GO" id="GO:0000160">
    <property type="term" value="P:phosphorelay signal transduction system"/>
    <property type="evidence" value="ECO:0007669"/>
    <property type="project" value="UniProtKB-KW"/>
</dbReference>
<dbReference type="AlphaFoldDB" id="A0A0U1PQQ1"/>
<dbReference type="InterPro" id="IPR050482">
    <property type="entry name" value="Sensor_HK_TwoCompSys"/>
</dbReference>
<dbReference type="PATRIC" id="fig|145458.8.peg.2434"/>
<evidence type="ECO:0000256" key="4">
    <source>
        <dbReference type="ARBA" id="ARBA00022777"/>
    </source>
</evidence>
<dbReference type="PANTHER" id="PTHR24421">
    <property type="entry name" value="NITRATE/NITRITE SENSOR PROTEIN NARX-RELATED"/>
    <property type="match status" value="1"/>
</dbReference>
<feature type="non-terminal residue" evidence="8">
    <location>
        <position position="147"/>
    </location>
</feature>
<keyword evidence="9" id="KW-1185">Reference proteome</keyword>
<dbReference type="EMBL" id="LBFI01000060">
    <property type="protein sequence ID" value="KKM44220.1"/>
    <property type="molecule type" value="Genomic_DNA"/>
</dbReference>
<dbReference type="InterPro" id="IPR036890">
    <property type="entry name" value="HATPase_C_sf"/>
</dbReference>
<comment type="catalytic activity">
    <reaction evidence="1">
        <text>ATP + protein L-histidine = ADP + protein N-phospho-L-histidine.</text>
        <dbReference type="EC" id="2.7.13.3"/>
    </reaction>
</comment>
<evidence type="ECO:0000256" key="2">
    <source>
        <dbReference type="ARBA" id="ARBA00012438"/>
    </source>
</evidence>
<dbReference type="Proteomes" id="UP000052979">
    <property type="component" value="Unassembled WGS sequence"/>
</dbReference>
<evidence type="ECO:0000256" key="5">
    <source>
        <dbReference type="ARBA" id="ARBA00023012"/>
    </source>
</evidence>
<sequence length="147" mass="15251">MGLVRKAAGIALYRMLQEATTKSLRHGSPEAPLDVTLRCEAERLVLTVRNSRHENPLSAPGTGHGLIGMHERAALVGGDLTAGPEGGDFVVEARLPATPTTASVPTQALGPDLLPGDRGPEGNPAFSLLPAASRAPRPPPRDSGATR</sequence>
<accession>A0A0U1PQQ1</accession>
<evidence type="ECO:0000313" key="9">
    <source>
        <dbReference type="Proteomes" id="UP000052979"/>
    </source>
</evidence>
<dbReference type="PANTHER" id="PTHR24421:SF10">
    <property type="entry name" value="NITRATE_NITRITE SENSOR PROTEIN NARQ"/>
    <property type="match status" value="1"/>
</dbReference>
<dbReference type="Gene3D" id="3.30.565.10">
    <property type="entry name" value="Histidine kinase-like ATPase, C-terminal domain"/>
    <property type="match status" value="1"/>
</dbReference>
<evidence type="ECO:0000256" key="6">
    <source>
        <dbReference type="SAM" id="MobiDB-lite"/>
    </source>
</evidence>
<organism evidence="8 9">
    <name type="scientific">Rathayibacter toxicus</name>
    <dbReference type="NCBI Taxonomy" id="145458"/>
    <lineage>
        <taxon>Bacteria</taxon>
        <taxon>Bacillati</taxon>
        <taxon>Actinomycetota</taxon>
        <taxon>Actinomycetes</taxon>
        <taxon>Micrococcales</taxon>
        <taxon>Microbacteriaceae</taxon>
        <taxon>Rathayibacter</taxon>
    </lineage>
</organism>
<dbReference type="InterPro" id="IPR003594">
    <property type="entry name" value="HATPase_dom"/>
</dbReference>
<dbReference type="CDD" id="cd16917">
    <property type="entry name" value="HATPase_UhpB-NarQ-NarX-like"/>
    <property type="match status" value="1"/>
</dbReference>
<proteinExistence type="predicted"/>
<dbReference type="EC" id="2.7.13.3" evidence="2"/>
<evidence type="ECO:0000256" key="1">
    <source>
        <dbReference type="ARBA" id="ARBA00000085"/>
    </source>
</evidence>
<dbReference type="Pfam" id="PF02518">
    <property type="entry name" value="HATPase_c"/>
    <property type="match status" value="1"/>
</dbReference>
<keyword evidence="5" id="KW-0902">Two-component regulatory system</keyword>
<evidence type="ECO:0000256" key="3">
    <source>
        <dbReference type="ARBA" id="ARBA00022679"/>
    </source>
</evidence>
<evidence type="ECO:0000259" key="7">
    <source>
        <dbReference type="Pfam" id="PF02518"/>
    </source>
</evidence>
<keyword evidence="3" id="KW-0808">Transferase</keyword>
<keyword evidence="4" id="KW-0418">Kinase</keyword>
<dbReference type="STRING" id="145458.APU90_01245"/>
<evidence type="ECO:0000313" key="8">
    <source>
        <dbReference type="EMBL" id="KKM44220.1"/>
    </source>
</evidence>
<reference evidence="8 9" key="1">
    <citation type="submission" date="2015-04" db="EMBL/GenBank/DDBJ databases">
        <title>Draft genome sequence of Rathayibacter toxicus strain FH-142 (AKA 70134 or CS 32), a Western Australian isolate.</title>
        <authorList>
            <consortium name="Consortium for Microbial Forensics and Genomics (microFORGE)"/>
            <person name="Knight B.M."/>
            <person name="Roberts D.P."/>
            <person name="Lin D."/>
            <person name="Hari K."/>
            <person name="Fletcher J."/>
            <person name="Melcher U."/>
            <person name="Blagden T."/>
            <person name="Luster D.G."/>
            <person name="Sechler A.J."/>
            <person name="Schneider W.L."/>
            <person name="Winegar R.A."/>
        </authorList>
    </citation>
    <scope>NUCLEOTIDE SEQUENCE [LARGE SCALE GENOMIC DNA]</scope>
    <source>
        <strain evidence="8 9">FH142</strain>
    </source>
</reference>
<feature type="domain" description="Histidine kinase/HSP90-like ATPase" evidence="7">
    <location>
        <begin position="10"/>
        <end position="98"/>
    </location>
</feature>